<protein>
    <submittedName>
        <fullName evidence="1">Uncharacterized protein</fullName>
    </submittedName>
</protein>
<dbReference type="AlphaFoldDB" id="D7DS50"/>
<name>D7DS50_METV3</name>
<sequence length="111" mass="12793">MEIIANNKCILSNNLEFGRSVRFVSDSLKQIAHRRANYLINKEDTPLPQKIIYKGYSFPATVDLCVPTRQGNNLGLEILGKIDGWNYVIISQRPKDYDLRTNPVVWEELKL</sequence>
<dbReference type="STRING" id="456320.Mvol_0300"/>
<organism evidence="1 2">
    <name type="scientific">Methanococcus voltae (strain ATCC BAA-1334 / A3)</name>
    <dbReference type="NCBI Taxonomy" id="456320"/>
    <lineage>
        <taxon>Archaea</taxon>
        <taxon>Methanobacteriati</taxon>
        <taxon>Methanobacteriota</taxon>
        <taxon>Methanomada group</taxon>
        <taxon>Methanococci</taxon>
        <taxon>Methanococcales</taxon>
        <taxon>Methanococcaceae</taxon>
        <taxon>Methanococcus</taxon>
    </lineage>
</organism>
<dbReference type="HOGENOM" id="CLU_2152661_0_0_2"/>
<evidence type="ECO:0000313" key="2">
    <source>
        <dbReference type="Proteomes" id="UP000007722"/>
    </source>
</evidence>
<accession>D7DS50</accession>
<evidence type="ECO:0000313" key="1">
    <source>
        <dbReference type="EMBL" id="ADI35960.1"/>
    </source>
</evidence>
<dbReference type="Proteomes" id="UP000007722">
    <property type="component" value="Chromosome"/>
</dbReference>
<dbReference type="eggNOG" id="arCOG09524">
    <property type="taxonomic scope" value="Archaea"/>
</dbReference>
<gene>
    <name evidence="1" type="ordered locus">Mvol_0300</name>
</gene>
<keyword evidence="2" id="KW-1185">Reference proteome</keyword>
<dbReference type="OrthoDB" id="60942at2157"/>
<dbReference type="KEGG" id="mvo:Mvol_0300"/>
<dbReference type="InParanoid" id="D7DS50"/>
<dbReference type="EMBL" id="CP002057">
    <property type="protein sequence ID" value="ADI35960.1"/>
    <property type="molecule type" value="Genomic_DNA"/>
</dbReference>
<proteinExistence type="predicted"/>
<reference evidence="1 2" key="1">
    <citation type="submission" date="2010-05" db="EMBL/GenBank/DDBJ databases">
        <title>Complete sequence of Methanococcus voltae A3.</title>
        <authorList>
            <consortium name="US DOE Joint Genome Institute"/>
            <person name="Lucas S."/>
            <person name="Copeland A."/>
            <person name="Lapidus A."/>
            <person name="Cheng J.-F."/>
            <person name="Bruce D."/>
            <person name="Goodwin L."/>
            <person name="Pitluck S."/>
            <person name="Lowry S."/>
            <person name="Clum A."/>
            <person name="Land M."/>
            <person name="Hauser L."/>
            <person name="Kyrpides N."/>
            <person name="Mikhailova N."/>
            <person name="Whitman W.B."/>
            <person name="Woyke T."/>
        </authorList>
    </citation>
    <scope>NUCLEOTIDE SEQUENCE [LARGE SCALE GENOMIC DNA]</scope>
    <source>
        <strain evidence="2">ATCC BAA-1334 / A3</strain>
    </source>
</reference>